<organism evidence="1 2">
    <name type="scientific">Rotaria sordida</name>
    <dbReference type="NCBI Taxonomy" id="392033"/>
    <lineage>
        <taxon>Eukaryota</taxon>
        <taxon>Metazoa</taxon>
        <taxon>Spiralia</taxon>
        <taxon>Gnathifera</taxon>
        <taxon>Rotifera</taxon>
        <taxon>Eurotatoria</taxon>
        <taxon>Bdelloidea</taxon>
        <taxon>Philodinida</taxon>
        <taxon>Philodinidae</taxon>
        <taxon>Rotaria</taxon>
    </lineage>
</organism>
<reference evidence="1" key="1">
    <citation type="submission" date="2021-02" db="EMBL/GenBank/DDBJ databases">
        <authorList>
            <person name="Nowell W R."/>
        </authorList>
    </citation>
    <scope>NUCLEOTIDE SEQUENCE</scope>
</reference>
<accession>A0A819IFY4</accession>
<evidence type="ECO:0000313" key="1">
    <source>
        <dbReference type="EMBL" id="CAF3911411.1"/>
    </source>
</evidence>
<gene>
    <name evidence="1" type="ORF">FNK824_LOCUS21115</name>
</gene>
<comment type="caution">
    <text evidence="1">The sequence shown here is derived from an EMBL/GenBank/DDBJ whole genome shotgun (WGS) entry which is preliminary data.</text>
</comment>
<name>A0A819IFY4_9BILA</name>
<evidence type="ECO:0000313" key="2">
    <source>
        <dbReference type="Proteomes" id="UP000663874"/>
    </source>
</evidence>
<evidence type="ECO:0008006" key="3">
    <source>
        <dbReference type="Google" id="ProtNLM"/>
    </source>
</evidence>
<dbReference type="EMBL" id="CAJOBE010004004">
    <property type="protein sequence ID" value="CAF3911411.1"/>
    <property type="molecule type" value="Genomic_DNA"/>
</dbReference>
<dbReference type="Proteomes" id="UP000663874">
    <property type="component" value="Unassembled WGS sequence"/>
</dbReference>
<sequence length="402" mass="44373">MSNYDTTCDLSEQVDTSGVGTIDKSEFRKWVSNTEGLPSSSYVSSTSDYNLNDYTTSRFDRDEYKCSRQSASDYTIDKYGSYGTTTIARELIDDTVIHTNSLEETNEYLERSGHNIYKDPNPQIIRRATTETPITCEQRVTVRYLQPPPVPELGPLIIKEVRPAQPPPPRPLVIRQHTSSVCTPPPLILRERPPTPPTCTGSETVTRYLPAIPVPPRSVVIECLPSLPAKPRDIIIERWLPYKSLAQRRTIIQRAGPPIVYPEPRHTIIIYGSAESRIVRKFEKLGVAQENPADYIARYGTSLVDSVTLVQLARNAGVTEDISVPAPSSSIYTSIRGNTVDFDRSNETITRGCALSGETSREGLQRAAGTRVTNLGNASYSSSTSNLPHDSALAAGDTIIQG</sequence>
<dbReference type="AlphaFoldDB" id="A0A819IFY4"/>
<proteinExistence type="predicted"/>
<protein>
    <recommendedName>
        <fullName evidence="3">EF-hand domain-containing protein</fullName>
    </recommendedName>
</protein>